<keyword evidence="2" id="KW-1185">Reference proteome</keyword>
<comment type="caution">
    <text evidence="1">The sequence shown here is derived from an EMBL/GenBank/DDBJ whole genome shotgun (WGS) entry which is preliminary data.</text>
</comment>
<dbReference type="RefSeq" id="WP_207862205.1">
    <property type="nucleotide sequence ID" value="NZ_JAFREP010000033.1"/>
</dbReference>
<reference evidence="1" key="1">
    <citation type="submission" date="2021-03" db="EMBL/GenBank/DDBJ databases">
        <authorList>
            <person name="Wang G."/>
        </authorList>
    </citation>
    <scope>NUCLEOTIDE SEQUENCE</scope>
    <source>
        <strain evidence="1">KCTC 12899</strain>
    </source>
</reference>
<gene>
    <name evidence="1" type="ORF">J3U88_27405</name>
</gene>
<evidence type="ECO:0000313" key="1">
    <source>
        <dbReference type="EMBL" id="MBO1322232.1"/>
    </source>
</evidence>
<dbReference type="Gene3D" id="3.20.20.30">
    <property type="entry name" value="Luciferase-like domain"/>
    <property type="match status" value="1"/>
</dbReference>
<dbReference type="AlphaFoldDB" id="A0A8J7U5Z3"/>
<dbReference type="Proteomes" id="UP000664417">
    <property type="component" value="Unassembled WGS sequence"/>
</dbReference>
<name>A0A8J7U5Z3_9BACT</name>
<dbReference type="SUPFAM" id="SSF51679">
    <property type="entry name" value="Bacterial luciferase-like"/>
    <property type="match status" value="1"/>
</dbReference>
<dbReference type="GO" id="GO:0016705">
    <property type="term" value="F:oxidoreductase activity, acting on paired donors, with incorporation or reduction of molecular oxygen"/>
    <property type="evidence" value="ECO:0007669"/>
    <property type="project" value="InterPro"/>
</dbReference>
<protein>
    <submittedName>
        <fullName evidence="1">LLM class flavin-dependent oxidoreductase</fullName>
    </submittedName>
</protein>
<accession>A0A8J7U5Z3</accession>
<dbReference type="EMBL" id="JAFREP010000033">
    <property type="protein sequence ID" value="MBO1322232.1"/>
    <property type="molecule type" value="Genomic_DNA"/>
</dbReference>
<proteinExistence type="predicted"/>
<dbReference type="InterPro" id="IPR036661">
    <property type="entry name" value="Luciferase-like_sf"/>
</dbReference>
<organism evidence="1 2">
    <name type="scientific">Acanthopleuribacter pedis</name>
    <dbReference type="NCBI Taxonomy" id="442870"/>
    <lineage>
        <taxon>Bacteria</taxon>
        <taxon>Pseudomonadati</taxon>
        <taxon>Acidobacteriota</taxon>
        <taxon>Holophagae</taxon>
        <taxon>Acanthopleuribacterales</taxon>
        <taxon>Acanthopleuribacteraceae</taxon>
        <taxon>Acanthopleuribacter</taxon>
    </lineage>
</organism>
<evidence type="ECO:0000313" key="2">
    <source>
        <dbReference type="Proteomes" id="UP000664417"/>
    </source>
</evidence>
<sequence length="403" mass="46187">MIFDVFFSICQTEVDGYMPDERRMLLNFFDQVRLADELGYRCAWVAETHLSCQVQKENKAPVIPDFKGEIGLNTDIFQVAHKVFAQTKNLEVGSAILNIQCNGGPIARAEALRTALLLHGLDEREQRKLQIGFASGRFPFSNTPYGILPRNPVEEAGWRAVKGKIFREALEIFLRFIRGDVFSSEEVARQTLSRPDFRSDEDWEKVLKAHGSTVDHIDLAPRWVFEKVGVIPFEAPLDLLWLTIGAHDAATQDYANTFYPCGVFNLSITPSAQIEATHQRMLQSFHPDGGPWKRTYMPRTVLVFIDETPGISDAERNRRAREKANHALSNYWKALQGTIDPERINQAVDNALVGCSASILDQMRERFDDDDRLMLWFDFNNHDNDEVKQNMRWFMELVGKHFC</sequence>